<dbReference type="InterPro" id="IPR001878">
    <property type="entry name" value="Znf_CCHC"/>
</dbReference>
<name>A0ABD1BYM8_CARAN</name>
<keyword evidence="1" id="KW-0863">Zinc-finger</keyword>
<evidence type="ECO:0000313" key="5">
    <source>
        <dbReference type="Proteomes" id="UP001558713"/>
    </source>
</evidence>
<comment type="caution">
    <text evidence="4">The sequence shown here is derived from an EMBL/GenBank/DDBJ whole genome shotgun (WGS) entry which is preliminary data.</text>
</comment>
<dbReference type="Pfam" id="PF14244">
    <property type="entry name" value="Retrotran_gag_3"/>
    <property type="match status" value="1"/>
</dbReference>
<feature type="region of interest" description="Disordered" evidence="2">
    <location>
        <begin position="1"/>
        <end position="23"/>
    </location>
</feature>
<keyword evidence="5" id="KW-1185">Reference proteome</keyword>
<evidence type="ECO:0000256" key="1">
    <source>
        <dbReference type="PROSITE-ProRule" id="PRU00047"/>
    </source>
</evidence>
<dbReference type="GO" id="GO:0008270">
    <property type="term" value="F:zinc ion binding"/>
    <property type="evidence" value="ECO:0007669"/>
    <property type="project" value="UniProtKB-KW"/>
</dbReference>
<feature type="region of interest" description="Disordered" evidence="2">
    <location>
        <begin position="374"/>
        <end position="393"/>
    </location>
</feature>
<dbReference type="AlphaFoldDB" id="A0ABD1BYM8"/>
<organism evidence="4 5">
    <name type="scientific">Cardamine amara subsp. amara</name>
    <dbReference type="NCBI Taxonomy" id="228776"/>
    <lineage>
        <taxon>Eukaryota</taxon>
        <taxon>Viridiplantae</taxon>
        <taxon>Streptophyta</taxon>
        <taxon>Embryophyta</taxon>
        <taxon>Tracheophyta</taxon>
        <taxon>Spermatophyta</taxon>
        <taxon>Magnoliopsida</taxon>
        <taxon>eudicotyledons</taxon>
        <taxon>Gunneridae</taxon>
        <taxon>Pentapetalae</taxon>
        <taxon>rosids</taxon>
        <taxon>malvids</taxon>
        <taxon>Brassicales</taxon>
        <taxon>Brassicaceae</taxon>
        <taxon>Cardamineae</taxon>
        <taxon>Cardamine</taxon>
    </lineage>
</organism>
<accession>A0ABD1BYM8</accession>
<evidence type="ECO:0000259" key="3">
    <source>
        <dbReference type="PROSITE" id="PS50158"/>
    </source>
</evidence>
<dbReference type="InterPro" id="IPR029472">
    <property type="entry name" value="Copia-like_N"/>
</dbReference>
<dbReference type="PANTHER" id="PTHR37610:SF101">
    <property type="entry name" value="(RAPE) HYPOTHETICAL PROTEIN"/>
    <property type="match status" value="1"/>
</dbReference>
<sequence>MTGLDESGSSVKPRGDGDVKFLERADVQRRTISPYDLSSSDNPGSVISQPLLRGPNYNEWAANVRMALKARKKFGFVDGTIPKPHEDSGDLEDWWTNNALVMSWLKLTVVDSVRSTLSHLEVASDLWNHIRRRYCVQNGQRVQRLKAELATCRQHGLTVEAYYGKLMQLWTSLLRSFVNPKIVSVPLVWNFKESEKKIDCMNFLKGLDESIFGLVESSLLSRDPLPTVDEAYSVLMQEEDLKTTSQALELRNDAMAYAVQPAFGSGPGRSSTTREDRSHLVCASCGRSGHSAENCFRTMGYPYWWGGRPRGCINSGRGRGNQAGRGSGPPLAAAPARVNSVAVNKVVTDADRVGLASLNDTQWRTLVAMLNERKASSSETLTGPHYEDADWSG</sequence>
<proteinExistence type="predicted"/>
<gene>
    <name evidence="4" type="ORF">V5N11_012786</name>
</gene>
<dbReference type="EMBL" id="JBANAX010000101">
    <property type="protein sequence ID" value="KAL1222319.1"/>
    <property type="molecule type" value="Genomic_DNA"/>
</dbReference>
<feature type="domain" description="CCHC-type" evidence="3">
    <location>
        <begin position="282"/>
        <end position="295"/>
    </location>
</feature>
<keyword evidence="1" id="KW-0862">Zinc</keyword>
<keyword evidence="1" id="KW-0479">Metal-binding</keyword>
<dbReference type="Proteomes" id="UP001558713">
    <property type="component" value="Unassembled WGS sequence"/>
</dbReference>
<dbReference type="PANTHER" id="PTHR37610">
    <property type="entry name" value="CCHC-TYPE DOMAIN-CONTAINING PROTEIN"/>
    <property type="match status" value="1"/>
</dbReference>
<evidence type="ECO:0000256" key="2">
    <source>
        <dbReference type="SAM" id="MobiDB-lite"/>
    </source>
</evidence>
<feature type="compositionally biased region" description="Basic and acidic residues" evidence="2">
    <location>
        <begin position="13"/>
        <end position="23"/>
    </location>
</feature>
<dbReference type="PROSITE" id="PS50158">
    <property type="entry name" value="ZF_CCHC"/>
    <property type="match status" value="1"/>
</dbReference>
<protein>
    <recommendedName>
        <fullName evidence="3">CCHC-type domain-containing protein</fullName>
    </recommendedName>
</protein>
<evidence type="ECO:0000313" key="4">
    <source>
        <dbReference type="EMBL" id="KAL1222319.1"/>
    </source>
</evidence>
<reference evidence="4 5" key="1">
    <citation type="submission" date="2024-04" db="EMBL/GenBank/DDBJ databases">
        <title>Genome assembly C_amara_ONT_v2.</title>
        <authorList>
            <person name="Yant L."/>
            <person name="Moore C."/>
            <person name="Slenker M."/>
        </authorList>
    </citation>
    <scope>NUCLEOTIDE SEQUENCE [LARGE SCALE GENOMIC DNA]</scope>
    <source>
        <tissue evidence="4">Leaf</tissue>
    </source>
</reference>